<dbReference type="Proteomes" id="UP000192328">
    <property type="component" value="Unassembled WGS sequence"/>
</dbReference>
<gene>
    <name evidence="1" type="ORF">SAMN06297397_0902</name>
</gene>
<name>A0AC61PJ88_9FIRM</name>
<protein>
    <submittedName>
        <fullName evidence="1">Leucine rich repeat-containing protein</fullName>
    </submittedName>
</protein>
<reference evidence="1" key="1">
    <citation type="submission" date="2017-04" db="EMBL/GenBank/DDBJ databases">
        <authorList>
            <person name="Varghese N."/>
            <person name="Submissions S."/>
        </authorList>
    </citation>
    <scope>NUCLEOTIDE SEQUENCE</scope>
    <source>
        <strain evidence="1">WTE2008</strain>
    </source>
</reference>
<evidence type="ECO:0000313" key="1">
    <source>
        <dbReference type="EMBL" id="SMC42924.1"/>
    </source>
</evidence>
<sequence length="755" mass="84185">MKSHSWCKIWTLVICLMLVCLACAGAAGEAAEDEFTIEGTTLVKYNGPGGEVTVPDGIEKLGTWAFDGARVTKVNLPETLKEIDSFCFFACYELTDITLPASLTNLEYDENGIEKSQIFAFNSSLSEIKVAEGNPNYKSIDGVLFTADGKRLLYYPDGKYNDGEYAIPEGTVELGYSPFSSANLKSISIPSTMEKLDKYDENPFTAILTLEEINVSPDNKKYYSIDGVLYKDNTLISYPASKSGTELAAEVFPEKVTNIALEAFACNRNLVTVEIPEGVEYVGWMSFCSSLSLESVTIPASVKEISAYAFDSCRTLQKVVILNPRVLLPDNSFIEEKYREINKYIIIQDSDQAVLYGYDNSTTQAYAEKWGLKFESLGPAPEEVSANTETEPECEPVDVMAEQEARWAEEYKDFEIKGNTLVKYKGSGGEVTVPYMIEVLGESAFYDSMVTKVNLPRGLKEIRSYCFWNCPELCEITLPASLRNLEYYIDATTGYVPIQAQVFSNNPKLEAINVEEGNPLYKSIDGVLFSADGKTLIYYPDGKKTDLYIIPEGTEELGYTAFSYPEISAIHLPSTLRQLHSDGGDFSGISTLKGVYVSPENQFYYSVDGVLYSRNRKSLIFYPNNREETELKPEDFQKGIINIGAFAFQQDKNLKTVELPEGIEVIDWMAFSWAKSLESVTVPASVGYISGYAFVDCHKLEKLVILNPNVNLPDDNLITENTPWVTLYGYENSTVQAYAEKHNLKFESLGPVPEE</sequence>
<comment type="caution">
    <text evidence="1">The sequence shown here is derived from an EMBL/GenBank/DDBJ whole genome shotgun (WGS) entry which is preliminary data.</text>
</comment>
<proteinExistence type="predicted"/>
<accession>A0AC61PJ88</accession>
<dbReference type="EMBL" id="FWXZ01000001">
    <property type="protein sequence ID" value="SMC42924.1"/>
    <property type="molecule type" value="Genomic_DNA"/>
</dbReference>
<organism evidence="1 2">
    <name type="scientific">Aristaeella lactis</name>
    <dbReference type="NCBI Taxonomy" id="3046383"/>
    <lineage>
        <taxon>Bacteria</taxon>
        <taxon>Bacillati</taxon>
        <taxon>Bacillota</taxon>
        <taxon>Clostridia</taxon>
        <taxon>Eubacteriales</taxon>
        <taxon>Aristaeellaceae</taxon>
        <taxon>Aristaeella</taxon>
    </lineage>
</organism>
<keyword evidence="2" id="KW-1185">Reference proteome</keyword>
<evidence type="ECO:0000313" key="2">
    <source>
        <dbReference type="Proteomes" id="UP000192328"/>
    </source>
</evidence>